<dbReference type="FunFam" id="4.10.320.10:FF:000002">
    <property type="entry name" value="Dihydrolipoamide acetyltransferase component of pyruvate dehydrogenase complex"/>
    <property type="match status" value="1"/>
</dbReference>
<evidence type="ECO:0000256" key="3">
    <source>
        <dbReference type="ARBA" id="ARBA00007317"/>
    </source>
</evidence>
<dbReference type="Gene3D" id="3.30.559.10">
    <property type="entry name" value="Chloramphenicol acetyltransferase-like domain"/>
    <property type="match status" value="1"/>
</dbReference>
<dbReference type="PROSITE" id="PS51826">
    <property type="entry name" value="PSBD"/>
    <property type="match status" value="1"/>
</dbReference>
<dbReference type="PROSITE" id="PS00189">
    <property type="entry name" value="LIPOYL"/>
    <property type="match status" value="1"/>
</dbReference>
<protein>
    <recommendedName>
        <fullName evidence="10">Dihydrolipoamide acetyltransferase component of pyruvate dehydrogenase complex</fullName>
        <ecNumber evidence="10">2.3.1.-</ecNumber>
    </recommendedName>
</protein>
<keyword evidence="6" id="KW-0809">Transit peptide</keyword>
<feature type="region of interest" description="Disordered" evidence="11">
    <location>
        <begin position="126"/>
        <end position="198"/>
    </location>
</feature>
<feature type="domain" description="Peripheral subunit-binding (PSBD)" evidence="13">
    <location>
        <begin position="192"/>
        <end position="229"/>
    </location>
</feature>
<evidence type="ECO:0000256" key="4">
    <source>
        <dbReference type="ARBA" id="ARBA00022679"/>
    </source>
</evidence>
<evidence type="ECO:0000256" key="6">
    <source>
        <dbReference type="ARBA" id="ARBA00022946"/>
    </source>
</evidence>
<dbReference type="GO" id="GO:0045333">
    <property type="term" value="P:cellular respiration"/>
    <property type="evidence" value="ECO:0007669"/>
    <property type="project" value="UniProtKB-ARBA"/>
</dbReference>
<dbReference type="Proteomes" id="UP001274830">
    <property type="component" value="Unassembled WGS sequence"/>
</dbReference>
<evidence type="ECO:0000256" key="11">
    <source>
        <dbReference type="SAM" id="MobiDB-lite"/>
    </source>
</evidence>
<dbReference type="InterPro" id="IPR036625">
    <property type="entry name" value="E3-bd_dom_sf"/>
</dbReference>
<dbReference type="PANTHER" id="PTHR43178:SF5">
    <property type="entry name" value="LIPOAMIDE ACYLTRANSFERASE COMPONENT OF BRANCHED-CHAIN ALPHA-KETO ACID DEHYDROGENASE COMPLEX, MITOCHONDRIAL"/>
    <property type="match status" value="1"/>
</dbReference>
<proteinExistence type="inferred from homology"/>
<comment type="catalytic activity">
    <reaction evidence="9">
        <text>N(6)-[(R)-dihydrolipoyl]-L-lysyl-[protein] + 2-methylpropanoyl-CoA = N(6)-[(R)-S(8)-2-methylpropanoyldihydrolipoyl]-L-lysyl-[protein] + CoA</text>
        <dbReference type="Rhea" id="RHEA:18865"/>
        <dbReference type="Rhea" id="RHEA-COMP:10475"/>
        <dbReference type="Rhea" id="RHEA-COMP:10497"/>
        <dbReference type="ChEBI" id="CHEBI:57287"/>
        <dbReference type="ChEBI" id="CHEBI:57338"/>
        <dbReference type="ChEBI" id="CHEBI:83100"/>
        <dbReference type="ChEBI" id="CHEBI:83142"/>
        <dbReference type="EC" id="2.3.1.168"/>
    </reaction>
    <physiologicalReaction direction="left-to-right" evidence="9">
        <dbReference type="Rhea" id="RHEA:18866"/>
    </physiologicalReaction>
</comment>
<dbReference type="Gene3D" id="2.40.50.100">
    <property type="match status" value="1"/>
</dbReference>
<dbReference type="PANTHER" id="PTHR43178">
    <property type="entry name" value="DIHYDROLIPOAMIDE ACETYLTRANSFERASE COMPONENT OF PYRUVATE DEHYDROGENASE COMPLEX"/>
    <property type="match status" value="1"/>
</dbReference>
<keyword evidence="7" id="KW-0496">Mitochondrion</keyword>
<accession>A0AAE0TTX7</accession>
<evidence type="ECO:0000256" key="7">
    <source>
        <dbReference type="ARBA" id="ARBA00023128"/>
    </source>
</evidence>
<comment type="similarity">
    <text evidence="3 10">Belongs to the 2-oxoacid dehydrogenase family.</text>
</comment>
<dbReference type="InterPro" id="IPR023213">
    <property type="entry name" value="CAT-like_dom_sf"/>
</dbReference>
<evidence type="ECO:0000256" key="1">
    <source>
        <dbReference type="ARBA" id="ARBA00001938"/>
    </source>
</evidence>
<dbReference type="GO" id="GO:0005759">
    <property type="term" value="C:mitochondrial matrix"/>
    <property type="evidence" value="ECO:0007669"/>
    <property type="project" value="UniProtKB-SubCell"/>
</dbReference>
<dbReference type="InterPro" id="IPR001078">
    <property type="entry name" value="2-oxoacid_DH_actylTfrase"/>
</dbReference>
<dbReference type="Pfam" id="PF02817">
    <property type="entry name" value="E3_binding"/>
    <property type="match status" value="1"/>
</dbReference>
<dbReference type="GO" id="GO:0031405">
    <property type="term" value="F:lipoic acid binding"/>
    <property type="evidence" value="ECO:0007669"/>
    <property type="project" value="TreeGrafter"/>
</dbReference>
<dbReference type="Pfam" id="PF00198">
    <property type="entry name" value="2-oxoacid_dh"/>
    <property type="match status" value="1"/>
</dbReference>
<dbReference type="EMBL" id="JAUTXT010000034">
    <property type="protein sequence ID" value="KAK3672335.1"/>
    <property type="molecule type" value="Genomic_DNA"/>
</dbReference>
<gene>
    <name evidence="14" type="ORF">LTR78_007875</name>
</gene>
<evidence type="ECO:0000256" key="5">
    <source>
        <dbReference type="ARBA" id="ARBA00022823"/>
    </source>
</evidence>
<dbReference type="GO" id="GO:0005829">
    <property type="term" value="C:cytosol"/>
    <property type="evidence" value="ECO:0007669"/>
    <property type="project" value="UniProtKB-ARBA"/>
</dbReference>
<evidence type="ECO:0000313" key="14">
    <source>
        <dbReference type="EMBL" id="KAK3672335.1"/>
    </source>
</evidence>
<dbReference type="Pfam" id="PF00364">
    <property type="entry name" value="Biotin_lipoyl"/>
    <property type="match status" value="1"/>
</dbReference>
<evidence type="ECO:0000256" key="9">
    <source>
        <dbReference type="ARBA" id="ARBA00051775"/>
    </source>
</evidence>
<dbReference type="AlphaFoldDB" id="A0AAE0TTX7"/>
<dbReference type="GO" id="GO:0016407">
    <property type="term" value="F:acetyltransferase activity"/>
    <property type="evidence" value="ECO:0007669"/>
    <property type="project" value="TreeGrafter"/>
</dbReference>
<keyword evidence="5 10" id="KW-0450">Lipoyl</keyword>
<feature type="compositionally biased region" description="Low complexity" evidence="11">
    <location>
        <begin position="233"/>
        <end position="247"/>
    </location>
</feature>
<name>A0AAE0TTX7_9PEZI</name>
<comment type="caution">
    <text evidence="14">The sequence shown here is derived from an EMBL/GenBank/DDBJ whole genome shotgun (WGS) entry which is preliminary data.</text>
</comment>
<organism evidence="14 15">
    <name type="scientific">Recurvomyces mirabilis</name>
    <dbReference type="NCBI Taxonomy" id="574656"/>
    <lineage>
        <taxon>Eukaryota</taxon>
        <taxon>Fungi</taxon>
        <taxon>Dikarya</taxon>
        <taxon>Ascomycota</taxon>
        <taxon>Pezizomycotina</taxon>
        <taxon>Dothideomycetes</taxon>
        <taxon>Dothideomycetidae</taxon>
        <taxon>Mycosphaerellales</taxon>
        <taxon>Teratosphaeriaceae</taxon>
        <taxon>Recurvomyces</taxon>
    </lineage>
</organism>
<feature type="region of interest" description="Disordered" evidence="11">
    <location>
        <begin position="223"/>
        <end position="249"/>
    </location>
</feature>
<evidence type="ECO:0000259" key="12">
    <source>
        <dbReference type="PROSITE" id="PS50968"/>
    </source>
</evidence>
<evidence type="ECO:0000256" key="2">
    <source>
        <dbReference type="ARBA" id="ARBA00004305"/>
    </source>
</evidence>
<evidence type="ECO:0000313" key="15">
    <source>
        <dbReference type="Proteomes" id="UP001274830"/>
    </source>
</evidence>
<keyword evidence="15" id="KW-1185">Reference proteome</keyword>
<dbReference type="SUPFAM" id="SSF51230">
    <property type="entry name" value="Single hybrid motif"/>
    <property type="match status" value="1"/>
</dbReference>
<dbReference type="FunFam" id="2.40.50.100:FF:000013">
    <property type="entry name" value="Dihydrolipoamide acetyltransferase component of pyruvate dehydrogenase complex"/>
    <property type="match status" value="1"/>
</dbReference>
<comment type="subcellular location">
    <subcellularLocation>
        <location evidence="2">Mitochondrion matrix</location>
    </subcellularLocation>
</comment>
<dbReference type="InterPro" id="IPR011053">
    <property type="entry name" value="Single_hybrid_motif"/>
</dbReference>
<dbReference type="InterPro" id="IPR050743">
    <property type="entry name" value="2-oxoacid_DH_E2_comp"/>
</dbReference>
<evidence type="ECO:0000256" key="8">
    <source>
        <dbReference type="ARBA" id="ARBA00023315"/>
    </source>
</evidence>
<dbReference type="PROSITE" id="PS50968">
    <property type="entry name" value="BIOTINYL_LIPOYL"/>
    <property type="match status" value="1"/>
</dbReference>
<dbReference type="EC" id="2.3.1.-" evidence="10"/>
<dbReference type="SUPFAM" id="SSF47005">
    <property type="entry name" value="Peripheral subunit-binding domain of 2-oxo acid dehydrogenase complex"/>
    <property type="match status" value="1"/>
</dbReference>
<dbReference type="FunFam" id="3.30.559.10:FF:000007">
    <property type="entry name" value="Dihydrolipoamide acetyltransferase component of pyruvate dehydrogenase complex"/>
    <property type="match status" value="1"/>
</dbReference>
<dbReference type="SUPFAM" id="SSF52777">
    <property type="entry name" value="CoA-dependent acyltransferases"/>
    <property type="match status" value="1"/>
</dbReference>
<feature type="domain" description="Lipoyl-binding" evidence="12">
    <location>
        <begin position="42"/>
        <end position="117"/>
    </location>
</feature>
<keyword evidence="8 10" id="KW-0012">Acyltransferase</keyword>
<keyword evidence="4 10" id="KW-0808">Transferase</keyword>
<reference evidence="14" key="1">
    <citation type="submission" date="2023-07" db="EMBL/GenBank/DDBJ databases">
        <title>Black Yeasts Isolated from many extreme environments.</title>
        <authorList>
            <person name="Coleine C."/>
            <person name="Stajich J.E."/>
            <person name="Selbmann L."/>
        </authorList>
    </citation>
    <scope>NUCLEOTIDE SEQUENCE</scope>
    <source>
        <strain evidence="14">CCFEE 5485</strain>
    </source>
</reference>
<dbReference type="GO" id="GO:0043754">
    <property type="term" value="F:dihydrolipoamide branched chain acyltransferase activity"/>
    <property type="evidence" value="ECO:0007669"/>
    <property type="project" value="UniProtKB-EC"/>
</dbReference>
<evidence type="ECO:0000259" key="13">
    <source>
        <dbReference type="PROSITE" id="PS51826"/>
    </source>
</evidence>
<dbReference type="CDD" id="cd06849">
    <property type="entry name" value="lipoyl_domain"/>
    <property type="match status" value="1"/>
</dbReference>
<comment type="cofactor">
    <cofactor evidence="1 10">
        <name>(R)-lipoate</name>
        <dbReference type="ChEBI" id="CHEBI:83088"/>
    </cofactor>
</comment>
<evidence type="ECO:0000256" key="10">
    <source>
        <dbReference type="RuleBase" id="RU003423"/>
    </source>
</evidence>
<sequence>MVTTTHMLRRALQHSSLSFRYAALMRSNQCRAFHISRRLDIVKPFLLADIGEGITECQLIQWFVQPGARVEQFDKLCEVQSDKASVEITSPFDGVIKKLYYDPDDMAITGKPLVDIDIQSEISEADEAKLAGGEEESSSGKNADAAEEEVKQQEMEAEAGAGQETVELQNDSSKTESLESRRPASKQDHRTLATPAVRHLTKELDVDIAEVKGSGKDGRVMKEDVHQHVSQRSQQSTSSESAAATAAWREDKQVPLTPVQSGMFKLMTRSLNIPHFLYTCAADVSALTALRKKLNAAAKSPEQKLTHLPFIIKAVSLALQHHPLLNSSLNTKDPKKPGLTYRGSHNFGFGADTPFGLMVPVIRNVQDLSIAEIASQLRQLSDKARNNRLAPSDLRDATFTISNIGSIGGGVVAPVISEPQVAIVGIGRSKIVPAFDENDELVKKEELVLSWSADHRVADGAECARCAERVRSMIEDPASMVVNMR</sequence>
<dbReference type="InterPro" id="IPR003016">
    <property type="entry name" value="2-oxoA_DH_lipoyl-BS"/>
</dbReference>
<feature type="compositionally biased region" description="Basic and acidic residues" evidence="11">
    <location>
        <begin position="173"/>
        <end position="191"/>
    </location>
</feature>
<dbReference type="InterPro" id="IPR004167">
    <property type="entry name" value="PSBD"/>
</dbReference>
<dbReference type="InterPro" id="IPR000089">
    <property type="entry name" value="Biotin_lipoyl"/>
</dbReference>
<dbReference type="Gene3D" id="4.10.320.10">
    <property type="entry name" value="E3-binding domain"/>
    <property type="match status" value="1"/>
</dbReference>